<organism evidence="1">
    <name type="scientific">marine sediment metagenome</name>
    <dbReference type="NCBI Taxonomy" id="412755"/>
    <lineage>
        <taxon>unclassified sequences</taxon>
        <taxon>metagenomes</taxon>
        <taxon>ecological metagenomes</taxon>
    </lineage>
</organism>
<reference evidence="1" key="1">
    <citation type="journal article" date="2015" name="Nature">
        <title>Complex archaea that bridge the gap between prokaryotes and eukaryotes.</title>
        <authorList>
            <person name="Spang A."/>
            <person name="Saw J.H."/>
            <person name="Jorgensen S.L."/>
            <person name="Zaremba-Niedzwiedzka K."/>
            <person name="Martijn J."/>
            <person name="Lind A.E."/>
            <person name="van Eijk R."/>
            <person name="Schleper C."/>
            <person name="Guy L."/>
            <person name="Ettema T.J."/>
        </authorList>
    </citation>
    <scope>NUCLEOTIDE SEQUENCE</scope>
</reference>
<dbReference type="AlphaFoldDB" id="A0A0F9TYA6"/>
<protein>
    <submittedName>
        <fullName evidence="1">Uncharacterized protein</fullName>
    </submittedName>
</protein>
<comment type="caution">
    <text evidence="1">The sequence shown here is derived from an EMBL/GenBank/DDBJ whole genome shotgun (WGS) entry which is preliminary data.</text>
</comment>
<accession>A0A0F9TYA6</accession>
<dbReference type="EMBL" id="LAZR01000239">
    <property type="protein sequence ID" value="KKN79947.1"/>
    <property type="molecule type" value="Genomic_DNA"/>
</dbReference>
<proteinExistence type="predicted"/>
<name>A0A0F9TYA6_9ZZZZ</name>
<evidence type="ECO:0000313" key="1">
    <source>
        <dbReference type="EMBL" id="KKN79947.1"/>
    </source>
</evidence>
<sequence>MRLQISQTDRDTNKADTLVVFTLEGDVIAADWKPDSEDFQSDLERDGIVTARGLFRPSDGKDFLDNLELAFSNSSNIIVKTL</sequence>
<gene>
    <name evidence="1" type="ORF">LCGC14_0334550</name>
</gene>